<name>A0A437L2L6_9FLAO</name>
<keyword evidence="9" id="KW-0732">Signal</keyword>
<keyword evidence="3 7" id="KW-1134">Transmembrane beta strand</keyword>
<comment type="similarity">
    <text evidence="7">Belongs to the TonB-dependent receptor family.</text>
</comment>
<comment type="subcellular location">
    <subcellularLocation>
        <location evidence="1 7">Cell outer membrane</location>
        <topology evidence="1 7">Multi-pass membrane protein</topology>
    </subcellularLocation>
</comment>
<feature type="signal peptide" evidence="9">
    <location>
        <begin position="1"/>
        <end position="26"/>
    </location>
</feature>
<dbReference type="InterPro" id="IPR037066">
    <property type="entry name" value="Plug_dom_sf"/>
</dbReference>
<dbReference type="InterPro" id="IPR012910">
    <property type="entry name" value="Plug_dom"/>
</dbReference>
<feature type="region of interest" description="Disordered" evidence="8">
    <location>
        <begin position="589"/>
        <end position="611"/>
    </location>
</feature>
<feature type="domain" description="TonB-dependent receptor plug" evidence="10">
    <location>
        <begin position="139"/>
        <end position="260"/>
    </location>
</feature>
<dbReference type="PROSITE" id="PS52016">
    <property type="entry name" value="TONB_DEPENDENT_REC_3"/>
    <property type="match status" value="1"/>
</dbReference>
<dbReference type="Pfam" id="PF07715">
    <property type="entry name" value="Plug"/>
    <property type="match status" value="1"/>
</dbReference>
<evidence type="ECO:0000256" key="3">
    <source>
        <dbReference type="ARBA" id="ARBA00022452"/>
    </source>
</evidence>
<proteinExistence type="inferred from homology"/>
<gene>
    <name evidence="11" type="ORF">EOD40_00120</name>
</gene>
<dbReference type="InterPro" id="IPR036942">
    <property type="entry name" value="Beta-barrel_TonB_sf"/>
</dbReference>
<evidence type="ECO:0000313" key="11">
    <source>
        <dbReference type="EMBL" id="RVT79556.1"/>
    </source>
</evidence>
<protein>
    <submittedName>
        <fullName evidence="11">SusC/RagA family TonB-linked outer membrane protein</fullName>
    </submittedName>
</protein>
<keyword evidence="5 7" id="KW-0472">Membrane</keyword>
<dbReference type="NCBIfam" id="TIGR04056">
    <property type="entry name" value="OMP_RagA_SusC"/>
    <property type="match status" value="1"/>
</dbReference>
<dbReference type="InterPro" id="IPR023996">
    <property type="entry name" value="TonB-dep_OMP_SusC/RagA"/>
</dbReference>
<dbReference type="Gene3D" id="2.170.130.10">
    <property type="entry name" value="TonB-dependent receptor, plug domain"/>
    <property type="match status" value="1"/>
</dbReference>
<keyword evidence="12" id="KW-1185">Reference proteome</keyword>
<evidence type="ECO:0000313" key="12">
    <source>
        <dbReference type="Proteomes" id="UP000285211"/>
    </source>
</evidence>
<dbReference type="Pfam" id="PF13715">
    <property type="entry name" value="CarbopepD_reg_2"/>
    <property type="match status" value="1"/>
</dbReference>
<accession>A0A437L2L6</accession>
<dbReference type="RefSeq" id="WP_128192876.1">
    <property type="nucleotide sequence ID" value="NZ_SACJ01000001.1"/>
</dbReference>
<evidence type="ECO:0000256" key="6">
    <source>
        <dbReference type="ARBA" id="ARBA00023237"/>
    </source>
</evidence>
<dbReference type="InterPro" id="IPR023997">
    <property type="entry name" value="TonB-dep_OMP_SusC/RagA_CS"/>
</dbReference>
<organism evidence="11 12">
    <name type="scientific">Flavobacterium sufflavum</name>
    <dbReference type="NCBI Taxonomy" id="1921138"/>
    <lineage>
        <taxon>Bacteria</taxon>
        <taxon>Pseudomonadati</taxon>
        <taxon>Bacteroidota</taxon>
        <taxon>Flavobacteriia</taxon>
        <taxon>Flavobacteriales</taxon>
        <taxon>Flavobacteriaceae</taxon>
        <taxon>Flavobacterium</taxon>
    </lineage>
</organism>
<evidence type="ECO:0000259" key="10">
    <source>
        <dbReference type="Pfam" id="PF07715"/>
    </source>
</evidence>
<feature type="chain" id="PRO_5019035438" evidence="9">
    <location>
        <begin position="27"/>
        <end position="1091"/>
    </location>
</feature>
<evidence type="ECO:0000256" key="5">
    <source>
        <dbReference type="ARBA" id="ARBA00023136"/>
    </source>
</evidence>
<keyword evidence="4 7" id="KW-0812">Transmembrane</keyword>
<dbReference type="AlphaFoldDB" id="A0A437L2L6"/>
<dbReference type="InterPro" id="IPR039426">
    <property type="entry name" value="TonB-dep_rcpt-like"/>
</dbReference>
<dbReference type="Gene3D" id="2.40.170.20">
    <property type="entry name" value="TonB-dependent receptor, beta-barrel domain"/>
    <property type="match status" value="1"/>
</dbReference>
<evidence type="ECO:0000256" key="4">
    <source>
        <dbReference type="ARBA" id="ARBA00022692"/>
    </source>
</evidence>
<sequence>MRQQITNILRSFTFALVILAALPALAQQPSTALLVRGQVIDASDNQTIPMVTVAEQDTDNRTVGGVVTDIDGNFAIRVKNPNNKLLISTIGYKSQVVSINGRQSIKVKLVSTVESLKEIVVTSKKSSDNGLMRIADRDRTTSSVSINAADLENTQAASIDEALQGRLSGVDIVANSGDPGAGMQIRIRGTSSITGSSDPLIVVDGMPYETSVPEDFNFGSADEQGYAALINIAPSDIETITILKDAAATAIWGSRAASGVLLITTKRGGVSAPKITYTYRGTYSKLPPTIPMLNGDQYSQLIPEEFMNRNGVPLNTLNVKEFQYDPQDVYYYKNYSQNTNWVDAITQVGMTGDHNLSLSGGGQKARYFTSVGYLKQKGVTIGTGLERVNARLNLDYVVSDRIKFKTDISYTHTDTERNYVNSKDTEDKIRSVAYTKMPNMSIYEFDASGNLTPNYFSPAGNVQGTYGSTYNPLAMAELASNDISEDRVVPHFNLSVDIIPKVFMSTFDLQFDYLSRKNKSFLPQSATGRPFTETVVNRAADADSDQASIITKTNFIYTPNIGENQTFQALLSLQSNDFRYTSHQAMTSNTASSLLTDPSNPSRAETGTLSASNTQARNVGAVFSAQYGLLDRYIINVGIRADGNSKFAANNRYGYFPSISTRWRISGEPFMKNIKNLDDLSMRLSYGHSGGAPKYDYRFFNIYDNYDTQYLGINGIIPTNMQLTNLRWETKIGKNLGFNLQMFNKRLSIDAEIYQTTTKDLLFKDLDVSSVSGFTNVSDQNVGTMKNRGWEIGINATLLKTKKWKMDFNFNISANQNMITEISEYYPNESGNTDRNGEFKRFLQVDNPFGSFYGYRFKGVYKDLEATKARDARGNVIVGPNGQDVLMRFNYPLTDYTFQPGDAIYEDINKDGNIDSRDVVYLGNSNPKLSGGFGPNISLNNQWKLNLFFTYRLNYDIVNDTDMKTTNMYGWSNQSTAVLSRWRNPGDVTNMPRAVYGTGYNWLGSDRYVEDASFVRLRSVSLSYSFGKNLLKKLNLDEVRLNVIADNLYTFTKYRGQDPEVSMGPGPFGMALDKASTPATKRFSFGLTTRF</sequence>
<dbReference type="OrthoDB" id="1019466at2"/>
<dbReference type="EMBL" id="SACJ01000001">
    <property type="protein sequence ID" value="RVT79556.1"/>
    <property type="molecule type" value="Genomic_DNA"/>
</dbReference>
<comment type="caution">
    <text evidence="11">The sequence shown here is derived from an EMBL/GenBank/DDBJ whole genome shotgun (WGS) entry which is preliminary data.</text>
</comment>
<evidence type="ECO:0000256" key="1">
    <source>
        <dbReference type="ARBA" id="ARBA00004571"/>
    </source>
</evidence>
<evidence type="ECO:0000256" key="9">
    <source>
        <dbReference type="SAM" id="SignalP"/>
    </source>
</evidence>
<dbReference type="NCBIfam" id="TIGR04057">
    <property type="entry name" value="SusC_RagA_signa"/>
    <property type="match status" value="1"/>
</dbReference>
<dbReference type="SUPFAM" id="SSF56935">
    <property type="entry name" value="Porins"/>
    <property type="match status" value="1"/>
</dbReference>
<dbReference type="Gene3D" id="2.60.40.1120">
    <property type="entry name" value="Carboxypeptidase-like, regulatory domain"/>
    <property type="match status" value="1"/>
</dbReference>
<keyword evidence="2 7" id="KW-0813">Transport</keyword>
<evidence type="ECO:0000256" key="2">
    <source>
        <dbReference type="ARBA" id="ARBA00022448"/>
    </source>
</evidence>
<evidence type="ECO:0000256" key="8">
    <source>
        <dbReference type="SAM" id="MobiDB-lite"/>
    </source>
</evidence>
<dbReference type="GO" id="GO:0009279">
    <property type="term" value="C:cell outer membrane"/>
    <property type="evidence" value="ECO:0007669"/>
    <property type="project" value="UniProtKB-SubCell"/>
</dbReference>
<dbReference type="Proteomes" id="UP000285211">
    <property type="component" value="Unassembled WGS sequence"/>
</dbReference>
<evidence type="ECO:0000256" key="7">
    <source>
        <dbReference type="PROSITE-ProRule" id="PRU01360"/>
    </source>
</evidence>
<dbReference type="SUPFAM" id="SSF49464">
    <property type="entry name" value="Carboxypeptidase regulatory domain-like"/>
    <property type="match status" value="1"/>
</dbReference>
<reference evidence="11 12" key="1">
    <citation type="submission" date="2019-01" db="EMBL/GenBank/DDBJ databases">
        <authorList>
            <person name="Chen W.-M."/>
        </authorList>
    </citation>
    <scope>NUCLEOTIDE SEQUENCE [LARGE SCALE GENOMIC DNA]</scope>
    <source>
        <strain evidence="11 12">BBQ-12</strain>
    </source>
</reference>
<dbReference type="InterPro" id="IPR008969">
    <property type="entry name" value="CarboxyPept-like_regulatory"/>
</dbReference>
<keyword evidence="6 7" id="KW-0998">Cell outer membrane</keyword>